<comment type="subcellular location">
    <subcellularLocation>
        <location evidence="2">Cytoplasm</location>
    </subcellularLocation>
</comment>
<dbReference type="RefSeq" id="WP_409078725.1">
    <property type="nucleotide sequence ID" value="NZ_CP178857.1"/>
</dbReference>
<dbReference type="Proteomes" id="UP001631987">
    <property type="component" value="Unassembled WGS sequence"/>
</dbReference>
<name>A0ABW9HBS2_9PSED</name>
<comment type="similarity">
    <text evidence="1 2">Belongs to the RTX toxin acyltransferase family.</text>
</comment>
<keyword evidence="2" id="KW-0204">Cytolysis</keyword>
<dbReference type="InterPro" id="IPR003996">
    <property type="entry name" value="RTX_toxin-activating_protC_bac"/>
</dbReference>
<evidence type="ECO:0000313" key="3">
    <source>
        <dbReference type="EMBL" id="MFM9518285.1"/>
    </source>
</evidence>
<comment type="caution">
    <text evidence="3">The sequence shown here is derived from an EMBL/GenBank/DDBJ whole genome shotgun (WGS) entry which is preliminary data.</text>
</comment>
<keyword evidence="2" id="KW-0963">Cytoplasm</keyword>
<protein>
    <recommendedName>
        <fullName evidence="2">RTX toxin-activating lysine-acyltransferase</fullName>
        <ecNumber evidence="2">2.3.1.-</ecNumber>
    </recommendedName>
</protein>
<dbReference type="Pfam" id="PF02794">
    <property type="entry name" value="HlyC"/>
    <property type="match status" value="1"/>
</dbReference>
<comment type="function">
    <text evidence="2">Involved in fatty acylation of protoxin at internal lysine residues, thereby converting it to the active toxin.</text>
</comment>
<keyword evidence="2" id="KW-0808">Transferase</keyword>
<evidence type="ECO:0000313" key="4">
    <source>
        <dbReference type="Proteomes" id="UP001631987"/>
    </source>
</evidence>
<organism evidence="3 4">
    <name type="scientific">Pseudomonas monachiensis</name>
    <dbReference type="NCBI Taxonomy" id="3060212"/>
    <lineage>
        <taxon>Bacteria</taxon>
        <taxon>Pseudomonadati</taxon>
        <taxon>Pseudomonadota</taxon>
        <taxon>Gammaproteobacteria</taxon>
        <taxon>Pseudomonadales</taxon>
        <taxon>Pseudomonadaceae</taxon>
        <taxon>Pseudomonas</taxon>
    </lineage>
</organism>
<reference evidence="3 4" key="1">
    <citation type="submission" date="2024-12" db="EMBL/GenBank/DDBJ databases">
        <title>Pseudomonas species isolated from Lotus nodules promote plant growth.</title>
        <authorList>
            <person name="Yu Y.-H."/>
            <person name="Kurtenbach J."/>
            <person name="Crosbie D."/>
            <person name="Brachmann A."/>
            <person name="Marin M."/>
        </authorList>
    </citation>
    <scope>NUCLEOTIDE SEQUENCE [LARGE SCALE GENOMIC DNA]</scope>
    <source>
        <strain evidence="3 4">PLb12A</strain>
    </source>
</reference>
<evidence type="ECO:0000256" key="1">
    <source>
        <dbReference type="ARBA" id="ARBA00005686"/>
    </source>
</evidence>
<accession>A0ABW9HBS2</accession>
<gene>
    <name evidence="3" type="ORF">ACKKH4_13650</name>
</gene>
<keyword evidence="4" id="KW-1185">Reference proteome</keyword>
<keyword evidence="2" id="KW-0012">Acyltransferase</keyword>
<dbReference type="EC" id="2.3.1.-" evidence="2"/>
<evidence type="ECO:0000256" key="2">
    <source>
        <dbReference type="RuleBase" id="RU368102"/>
    </source>
</evidence>
<sequence>MKKRFELFTICRDTHLKNKAAALGYASMIMFRCRRSSNFHMRTLNFWLTPAIDHQQIIFLFDRTSAPIGFVIWAHLAPDTEERLLTDPSFLLHASEWNEGGRTWIIDFCLPCGGVMESIKEIKSIFRESYIDKVFWVRRDDDYSVKKIGRYSL</sequence>
<proteinExistence type="inferred from homology"/>
<dbReference type="EMBL" id="JBJVNW010000006">
    <property type="protein sequence ID" value="MFM9518285.1"/>
    <property type="molecule type" value="Genomic_DNA"/>
</dbReference>